<dbReference type="EMBL" id="UINC01001319">
    <property type="protein sequence ID" value="SUZ77520.1"/>
    <property type="molecule type" value="Genomic_DNA"/>
</dbReference>
<dbReference type="GO" id="GO:0016491">
    <property type="term" value="F:oxidoreductase activity"/>
    <property type="evidence" value="ECO:0007669"/>
    <property type="project" value="InterPro"/>
</dbReference>
<proteinExistence type="predicted"/>
<evidence type="ECO:0000313" key="2">
    <source>
        <dbReference type="EMBL" id="SUZ77520.1"/>
    </source>
</evidence>
<name>A0A381QEW8_9ZZZZ</name>
<dbReference type="InterPro" id="IPR000866">
    <property type="entry name" value="AhpC/TSA"/>
</dbReference>
<dbReference type="CDD" id="cd02971">
    <property type="entry name" value="PRX_family"/>
    <property type="match status" value="1"/>
</dbReference>
<feature type="domain" description="Alkyl hydroperoxide reductase subunit C/ Thiol specific antioxidant" evidence="1">
    <location>
        <begin position="2"/>
        <end position="79"/>
    </location>
</feature>
<gene>
    <name evidence="2" type="ORF">METZ01_LOCUS30374</name>
</gene>
<accession>A0A381QEW8</accession>
<evidence type="ECO:0000259" key="1">
    <source>
        <dbReference type="Pfam" id="PF00578"/>
    </source>
</evidence>
<sequence>MQCKALRDSAREIQNFDVAYFMASVDTLEDNTAFAKEHSAGFPILADPTKEMTGAYEVLMGAGFANRWTYYIDKDGTILKIDKETKPATAGRDLVRTMEELGFPKV</sequence>
<reference evidence="2" key="1">
    <citation type="submission" date="2018-05" db="EMBL/GenBank/DDBJ databases">
        <authorList>
            <person name="Lanie J.A."/>
            <person name="Ng W.-L."/>
            <person name="Kazmierczak K.M."/>
            <person name="Andrzejewski T.M."/>
            <person name="Davidsen T.M."/>
            <person name="Wayne K.J."/>
            <person name="Tettelin H."/>
            <person name="Glass J.I."/>
            <person name="Rusch D."/>
            <person name="Podicherti R."/>
            <person name="Tsui H.-C.T."/>
            <person name="Winkler M.E."/>
        </authorList>
    </citation>
    <scope>NUCLEOTIDE SEQUENCE</scope>
</reference>
<protein>
    <recommendedName>
        <fullName evidence="1">Alkyl hydroperoxide reductase subunit C/ Thiol specific antioxidant domain-containing protein</fullName>
    </recommendedName>
</protein>
<dbReference type="Gene3D" id="3.40.30.10">
    <property type="entry name" value="Glutaredoxin"/>
    <property type="match status" value="1"/>
</dbReference>
<dbReference type="GO" id="GO:0016209">
    <property type="term" value="F:antioxidant activity"/>
    <property type="evidence" value="ECO:0007669"/>
    <property type="project" value="InterPro"/>
</dbReference>
<dbReference type="InterPro" id="IPR036249">
    <property type="entry name" value="Thioredoxin-like_sf"/>
</dbReference>
<organism evidence="2">
    <name type="scientific">marine metagenome</name>
    <dbReference type="NCBI Taxonomy" id="408172"/>
    <lineage>
        <taxon>unclassified sequences</taxon>
        <taxon>metagenomes</taxon>
        <taxon>ecological metagenomes</taxon>
    </lineage>
</organism>
<dbReference type="Pfam" id="PF00578">
    <property type="entry name" value="AhpC-TSA"/>
    <property type="match status" value="1"/>
</dbReference>
<dbReference type="AlphaFoldDB" id="A0A381QEW8"/>
<dbReference type="SUPFAM" id="SSF52833">
    <property type="entry name" value="Thioredoxin-like"/>
    <property type="match status" value="1"/>
</dbReference>